<protein>
    <submittedName>
        <fullName evidence="1">Hydrogenase accessory protein HypB</fullName>
    </submittedName>
</protein>
<proteinExistence type="predicted"/>
<evidence type="ECO:0000313" key="2">
    <source>
        <dbReference type="Proteomes" id="UP000224460"/>
    </source>
</evidence>
<keyword evidence="2" id="KW-1185">Reference proteome</keyword>
<accession>A0AC61DGK1</accession>
<organism evidence="1 2">
    <name type="scientific">Sporanaerobium hydrogeniformans</name>
    <dbReference type="NCBI Taxonomy" id="3072179"/>
    <lineage>
        <taxon>Bacteria</taxon>
        <taxon>Bacillati</taxon>
        <taxon>Bacillota</taxon>
        <taxon>Clostridia</taxon>
        <taxon>Lachnospirales</taxon>
        <taxon>Lachnospiraceae</taxon>
        <taxon>Sporanaerobium</taxon>
    </lineage>
</organism>
<gene>
    <name evidence="1" type="primary">hypB</name>
    <name evidence="1" type="ORF">CS063_04720</name>
</gene>
<comment type="caution">
    <text evidence="1">The sequence shown here is derived from an EMBL/GenBank/DDBJ whole genome shotgun (WGS) entry which is preliminary data.</text>
</comment>
<reference evidence="1" key="1">
    <citation type="submission" date="2017-10" db="EMBL/GenBank/DDBJ databases">
        <title>Genome sequence of cellulolytic Lachnospiraceae bacterium XHS1971 isolated from hotspring sediment.</title>
        <authorList>
            <person name="Vasudevan G."/>
            <person name="Joshi A.J."/>
            <person name="Hivarkar S."/>
            <person name="Lanjekar V.B."/>
            <person name="Dhakephalkar P.K."/>
            <person name="Dagar S."/>
        </authorList>
    </citation>
    <scope>NUCLEOTIDE SEQUENCE</scope>
    <source>
        <strain evidence="1">XHS1971</strain>
    </source>
</reference>
<name>A0AC61DGK1_9FIRM</name>
<dbReference type="Proteomes" id="UP000224460">
    <property type="component" value="Unassembled WGS sequence"/>
</dbReference>
<evidence type="ECO:0000313" key="1">
    <source>
        <dbReference type="EMBL" id="PHV71861.1"/>
    </source>
</evidence>
<sequence length="220" mass="24594">MLETPISILATNDACHTRIQALLREKKIVMINMMSGPGAGKTSLLEKLLISLKQKINVGVIEGDLYTAEDAKRLERIAIPVVQINTQGACHLDAFMIEKALEQLPIDELDMIIIENVGNLVCPAEFKIGEHFKMMLSSVTEGNDKPKKYPLMFEVSDAIILSKMDLLPYVPFDALAFRKDIEAIHPGVKLFEVSTLAEKGLIELEAWFLNKLEELRCKEG</sequence>
<dbReference type="EMBL" id="PEDL01000002">
    <property type="protein sequence ID" value="PHV71861.1"/>
    <property type="molecule type" value="Genomic_DNA"/>
</dbReference>